<reference evidence="2" key="2">
    <citation type="journal article" date="2021" name="PeerJ">
        <title>Extensive microbial diversity within the chicken gut microbiome revealed by metagenomics and culture.</title>
        <authorList>
            <person name="Gilroy R."/>
            <person name="Ravi A."/>
            <person name="Getino M."/>
            <person name="Pursley I."/>
            <person name="Horton D.L."/>
            <person name="Alikhan N.F."/>
            <person name="Baker D."/>
            <person name="Gharbi K."/>
            <person name="Hall N."/>
            <person name="Watson M."/>
            <person name="Adriaenssens E.M."/>
            <person name="Foster-Nyarko E."/>
            <person name="Jarju S."/>
            <person name="Secka A."/>
            <person name="Antonio M."/>
            <person name="Oren A."/>
            <person name="Chaudhuri R.R."/>
            <person name="La Ragione R."/>
            <person name="Hildebrand F."/>
            <person name="Pallen M.J."/>
        </authorList>
    </citation>
    <scope>NUCLEOTIDE SEQUENCE</scope>
    <source>
        <strain evidence="2">13361</strain>
    </source>
</reference>
<organism evidence="2 3">
    <name type="scientific">Candidatus Faecousia excrementigallinarum</name>
    <dbReference type="NCBI Taxonomy" id="2840806"/>
    <lineage>
        <taxon>Bacteria</taxon>
        <taxon>Bacillati</taxon>
        <taxon>Bacillota</taxon>
        <taxon>Clostridia</taxon>
        <taxon>Eubacteriales</taxon>
        <taxon>Oscillospiraceae</taxon>
        <taxon>Faecousia</taxon>
    </lineage>
</organism>
<evidence type="ECO:0000256" key="1">
    <source>
        <dbReference type="SAM" id="Phobius"/>
    </source>
</evidence>
<sequence length="389" mass="41703">MKKRKLQPALWLRQNKLSCLVLLAALVLFAAAYWMVQPEKEEAPSPSEYVEYDTGTILEILSDNTTQAPADDGGWRGEQLMLVEVTSGQYKGETLQVYNYVGPLYGGPLEVGDSAVLTISTYQDGTHTATVFEYNRIVPLTIVVVLFLIAAVAVGGKTGAKSLAGLFFTLAVLFFLLIPGLKKGFSTLPTIFLCCTYIAVVTLTILGGIQKKTICAMLGAISGTLLAMVFGLVAQWLCKIDGLRMTDVEPLLQLRQAGSSIGIKGLLVGGIMISTLGAVLDVTMGLSSSLCEVSNANPSLSRKELFRSGMNIGRDMVGTMTNTLILAFLGSSFTLILYFSTLNLSFHQFISSSFFSIELISAVAGSIGVILSIPLTALISACAFKRTEK</sequence>
<accession>A0A9D0Z2G9</accession>
<evidence type="ECO:0000313" key="2">
    <source>
        <dbReference type="EMBL" id="HIQ68036.1"/>
    </source>
</evidence>
<evidence type="ECO:0000313" key="3">
    <source>
        <dbReference type="Proteomes" id="UP000886796"/>
    </source>
</evidence>
<dbReference type="Pfam" id="PF07907">
    <property type="entry name" value="YibE_F"/>
    <property type="match status" value="1"/>
</dbReference>
<proteinExistence type="predicted"/>
<feature type="transmembrane region" description="Helical" evidence="1">
    <location>
        <begin position="137"/>
        <end position="156"/>
    </location>
</feature>
<feature type="transmembrane region" description="Helical" evidence="1">
    <location>
        <begin position="214"/>
        <end position="237"/>
    </location>
</feature>
<keyword evidence="1" id="KW-0812">Transmembrane</keyword>
<gene>
    <name evidence="2" type="ORF">IAB74_05975</name>
</gene>
<feature type="transmembrane region" description="Helical" evidence="1">
    <location>
        <begin position="359"/>
        <end position="384"/>
    </location>
</feature>
<reference evidence="2" key="1">
    <citation type="submission" date="2020-10" db="EMBL/GenBank/DDBJ databases">
        <authorList>
            <person name="Gilroy R."/>
        </authorList>
    </citation>
    <scope>NUCLEOTIDE SEQUENCE</scope>
    <source>
        <strain evidence="2">13361</strain>
    </source>
</reference>
<comment type="caution">
    <text evidence="2">The sequence shown here is derived from an EMBL/GenBank/DDBJ whole genome shotgun (WGS) entry which is preliminary data.</text>
</comment>
<keyword evidence="1" id="KW-0472">Membrane</keyword>
<dbReference type="Proteomes" id="UP000886796">
    <property type="component" value="Unassembled WGS sequence"/>
</dbReference>
<dbReference type="InterPro" id="IPR012507">
    <property type="entry name" value="YibE_F"/>
</dbReference>
<dbReference type="PANTHER" id="PTHR41771:SF1">
    <property type="entry name" value="MEMBRANE PROTEIN"/>
    <property type="match status" value="1"/>
</dbReference>
<protein>
    <submittedName>
        <fullName evidence="2">YibE/F family protein</fullName>
    </submittedName>
</protein>
<feature type="transmembrane region" description="Helical" evidence="1">
    <location>
        <begin position="257"/>
        <end position="280"/>
    </location>
</feature>
<dbReference type="EMBL" id="DVFK01000083">
    <property type="protein sequence ID" value="HIQ68036.1"/>
    <property type="molecule type" value="Genomic_DNA"/>
</dbReference>
<feature type="transmembrane region" description="Helical" evidence="1">
    <location>
        <begin position="317"/>
        <end position="339"/>
    </location>
</feature>
<feature type="transmembrane region" description="Helical" evidence="1">
    <location>
        <begin position="187"/>
        <end position="207"/>
    </location>
</feature>
<dbReference type="AlphaFoldDB" id="A0A9D0Z2G9"/>
<name>A0A9D0Z2G9_9FIRM</name>
<keyword evidence="1" id="KW-1133">Transmembrane helix</keyword>
<feature type="transmembrane region" description="Helical" evidence="1">
    <location>
        <begin position="163"/>
        <end position="181"/>
    </location>
</feature>
<dbReference type="PANTHER" id="PTHR41771">
    <property type="entry name" value="MEMBRANE PROTEIN-RELATED"/>
    <property type="match status" value="1"/>
</dbReference>